<gene>
    <name evidence="2" type="primary">TL5A_117</name>
    <name evidence="2" type="ORF">NPIL_533571</name>
</gene>
<comment type="caution">
    <text evidence="2">The sequence shown here is derived from an EMBL/GenBank/DDBJ whole genome shotgun (WGS) entry which is preliminary data.</text>
</comment>
<proteinExistence type="predicted"/>
<dbReference type="GO" id="GO:0005615">
    <property type="term" value="C:extracellular space"/>
    <property type="evidence" value="ECO:0007669"/>
    <property type="project" value="TreeGrafter"/>
</dbReference>
<protein>
    <submittedName>
        <fullName evidence="2">Techylectin-5A</fullName>
    </submittedName>
</protein>
<dbReference type="Gene3D" id="3.90.215.10">
    <property type="entry name" value="Gamma Fibrinogen, chain A, domain 1"/>
    <property type="match status" value="1"/>
</dbReference>
<dbReference type="OrthoDB" id="6145874at2759"/>
<dbReference type="PANTHER" id="PTHR19143">
    <property type="entry name" value="FIBRINOGEN/TENASCIN/ANGIOPOEITIN"/>
    <property type="match status" value="1"/>
</dbReference>
<dbReference type="PANTHER" id="PTHR19143:SF327">
    <property type="entry name" value="FI21813P1-RELATED"/>
    <property type="match status" value="1"/>
</dbReference>
<dbReference type="InterPro" id="IPR036056">
    <property type="entry name" value="Fibrinogen-like_C"/>
</dbReference>
<name>A0A8X6P9A9_NEPPI</name>
<evidence type="ECO:0000313" key="2">
    <source>
        <dbReference type="EMBL" id="GFT55436.1"/>
    </source>
</evidence>
<dbReference type="EMBL" id="BMAW01066547">
    <property type="protein sequence ID" value="GFT55436.1"/>
    <property type="molecule type" value="Genomic_DNA"/>
</dbReference>
<keyword evidence="3" id="KW-1185">Reference proteome</keyword>
<evidence type="ECO:0000313" key="3">
    <source>
        <dbReference type="Proteomes" id="UP000887013"/>
    </source>
</evidence>
<dbReference type="InterPro" id="IPR014716">
    <property type="entry name" value="Fibrinogen_a/b/g_C_1"/>
</dbReference>
<reference evidence="2" key="1">
    <citation type="submission" date="2020-08" db="EMBL/GenBank/DDBJ databases">
        <title>Multicomponent nature underlies the extraordinary mechanical properties of spider dragline silk.</title>
        <authorList>
            <person name="Kono N."/>
            <person name="Nakamura H."/>
            <person name="Mori M."/>
            <person name="Yoshida Y."/>
            <person name="Ohtoshi R."/>
            <person name="Malay A.D."/>
            <person name="Moran D.A.P."/>
            <person name="Tomita M."/>
            <person name="Numata K."/>
            <person name="Arakawa K."/>
        </authorList>
    </citation>
    <scope>NUCLEOTIDE SEQUENCE</scope>
</reference>
<feature type="domain" description="Fibrinogen C-terminal" evidence="1">
    <location>
        <begin position="10"/>
        <end position="67"/>
    </location>
</feature>
<accession>A0A8X6P9A9</accession>
<dbReference type="SUPFAM" id="SSF56496">
    <property type="entry name" value="Fibrinogen C-terminal domain-like"/>
    <property type="match status" value="1"/>
</dbReference>
<sequence length="211" mass="24934">MIRRIFYCFTGNDYIFALTNQRLYSVRFDLWSVDGRKVHALYDTFWIDDEIHKYALHIKGYSGDAVHQCTKTVIGDQGSGLGITKLIVQLKAKLKSYIIQIKRNLNKIEWKHFTDLMENLVKDIPNNLTHYQETSTFSEVLKRREKQNIPKGRTFKYKPFWNEDLNAWTTKFVTLCNDQVKGSTLEQKTLLHIPLHQHENSSHPDRILQYI</sequence>
<dbReference type="AlphaFoldDB" id="A0A8X6P9A9"/>
<dbReference type="Proteomes" id="UP000887013">
    <property type="component" value="Unassembled WGS sequence"/>
</dbReference>
<evidence type="ECO:0000259" key="1">
    <source>
        <dbReference type="Pfam" id="PF00147"/>
    </source>
</evidence>
<dbReference type="InterPro" id="IPR002181">
    <property type="entry name" value="Fibrinogen_a/b/g_C_dom"/>
</dbReference>
<dbReference type="Pfam" id="PF00147">
    <property type="entry name" value="Fibrinogen_C"/>
    <property type="match status" value="1"/>
</dbReference>
<organism evidence="2 3">
    <name type="scientific">Nephila pilipes</name>
    <name type="common">Giant wood spider</name>
    <name type="synonym">Nephila maculata</name>
    <dbReference type="NCBI Taxonomy" id="299642"/>
    <lineage>
        <taxon>Eukaryota</taxon>
        <taxon>Metazoa</taxon>
        <taxon>Ecdysozoa</taxon>
        <taxon>Arthropoda</taxon>
        <taxon>Chelicerata</taxon>
        <taxon>Arachnida</taxon>
        <taxon>Araneae</taxon>
        <taxon>Araneomorphae</taxon>
        <taxon>Entelegynae</taxon>
        <taxon>Araneoidea</taxon>
        <taxon>Nephilidae</taxon>
        <taxon>Nephila</taxon>
    </lineage>
</organism>
<dbReference type="InterPro" id="IPR050373">
    <property type="entry name" value="Fibrinogen_C-term_domain"/>
</dbReference>